<evidence type="ECO:0000256" key="1">
    <source>
        <dbReference type="ARBA" id="ARBA00022729"/>
    </source>
</evidence>
<dbReference type="OrthoDB" id="1094948at2759"/>
<evidence type="ECO:0000256" key="3">
    <source>
        <dbReference type="ARBA" id="ARBA00038471"/>
    </source>
</evidence>
<dbReference type="Gene3D" id="1.20.140.40">
    <property type="entry name" value="Invertase/pectin methylesterase inhibitor family protein"/>
    <property type="match status" value="1"/>
</dbReference>
<dbReference type="GeneID" id="111493514"/>
<dbReference type="KEGG" id="cmax:111493514"/>
<keyword evidence="2" id="KW-1015">Disulfide bond</keyword>
<dbReference type="PANTHER" id="PTHR36710:SF1">
    <property type="entry name" value="F14J9.2 PROTEIN"/>
    <property type="match status" value="1"/>
</dbReference>
<feature type="signal peptide" evidence="4">
    <location>
        <begin position="1"/>
        <end position="19"/>
    </location>
</feature>
<dbReference type="InterPro" id="IPR034086">
    <property type="entry name" value="PMEI_plant"/>
</dbReference>
<evidence type="ECO:0000313" key="5">
    <source>
        <dbReference type="Proteomes" id="UP000504608"/>
    </source>
</evidence>
<evidence type="ECO:0000256" key="2">
    <source>
        <dbReference type="ARBA" id="ARBA00023157"/>
    </source>
</evidence>
<evidence type="ECO:0000313" key="6">
    <source>
        <dbReference type="RefSeq" id="XP_022998986.1"/>
    </source>
</evidence>
<dbReference type="SUPFAM" id="SSF101148">
    <property type="entry name" value="Plant invertase/pectin methylesterase inhibitor"/>
    <property type="match status" value="1"/>
</dbReference>
<keyword evidence="5" id="KW-1185">Reference proteome</keyword>
<dbReference type="GO" id="GO:0046910">
    <property type="term" value="F:pectinesterase inhibitor activity"/>
    <property type="evidence" value="ECO:0007669"/>
    <property type="project" value="InterPro"/>
</dbReference>
<dbReference type="InterPro" id="IPR052421">
    <property type="entry name" value="PCW_Enzyme_Inhibitor"/>
</dbReference>
<dbReference type="RefSeq" id="XP_022998986.1">
    <property type="nucleotide sequence ID" value="XM_023143218.1"/>
</dbReference>
<dbReference type="CDD" id="cd15797">
    <property type="entry name" value="PMEI"/>
    <property type="match status" value="1"/>
</dbReference>
<protein>
    <submittedName>
        <fullName evidence="6">Uncharacterized protein LOC111493514</fullName>
    </submittedName>
</protein>
<name>A0A6J1KBR4_CUCMA</name>
<dbReference type="AlphaFoldDB" id="A0A6J1KBR4"/>
<feature type="chain" id="PRO_5026736928" evidence="4">
    <location>
        <begin position="20"/>
        <end position="149"/>
    </location>
</feature>
<keyword evidence="1 4" id="KW-0732">Signal</keyword>
<organism evidence="5 6">
    <name type="scientific">Cucurbita maxima</name>
    <name type="common">Pumpkin</name>
    <name type="synonym">Winter squash</name>
    <dbReference type="NCBI Taxonomy" id="3661"/>
    <lineage>
        <taxon>Eukaryota</taxon>
        <taxon>Viridiplantae</taxon>
        <taxon>Streptophyta</taxon>
        <taxon>Embryophyta</taxon>
        <taxon>Tracheophyta</taxon>
        <taxon>Spermatophyta</taxon>
        <taxon>Magnoliopsida</taxon>
        <taxon>eudicotyledons</taxon>
        <taxon>Gunneridae</taxon>
        <taxon>Pentapetalae</taxon>
        <taxon>rosids</taxon>
        <taxon>fabids</taxon>
        <taxon>Cucurbitales</taxon>
        <taxon>Cucurbitaceae</taxon>
        <taxon>Cucurbiteae</taxon>
        <taxon>Cucurbita</taxon>
    </lineage>
</organism>
<proteinExistence type="inferred from homology"/>
<dbReference type="InterPro" id="IPR035513">
    <property type="entry name" value="Invertase/methylesterase_inhib"/>
</dbReference>
<sequence>MQSLLVFFIVFLAVLSTRADNETEERINKLRHQREEFGFGRQTFPENLKGPTDNIELTQIAMVQTTGNASKYIQELLPSTTDLALKNHLIVCENAYKVVSKAFQEGIELFFKKDYRSMLMAEKIAPKEQESCSVIYNTTSETKPIRGEE</sequence>
<comment type="similarity">
    <text evidence="3">Belongs to the PMEI family.</text>
</comment>
<dbReference type="Proteomes" id="UP000504608">
    <property type="component" value="Unplaced"/>
</dbReference>
<dbReference type="PANTHER" id="PTHR36710">
    <property type="entry name" value="PECTINESTERASE INHIBITOR-LIKE"/>
    <property type="match status" value="1"/>
</dbReference>
<evidence type="ECO:0000256" key="4">
    <source>
        <dbReference type="SAM" id="SignalP"/>
    </source>
</evidence>
<gene>
    <name evidence="6" type="primary">LOC111493514</name>
</gene>
<reference evidence="6" key="1">
    <citation type="submission" date="2025-08" db="UniProtKB">
        <authorList>
            <consortium name="RefSeq"/>
        </authorList>
    </citation>
    <scope>IDENTIFICATION</scope>
    <source>
        <tissue evidence="6">Young leaves</tissue>
    </source>
</reference>
<accession>A0A6J1KBR4</accession>